<proteinExistence type="predicted"/>
<name>A0A2S9VCU8_9ALTE</name>
<accession>A0A2S9VCU8</accession>
<comment type="caution">
    <text evidence="1">The sequence shown here is derived from an EMBL/GenBank/DDBJ whole genome shotgun (WGS) entry which is preliminary data.</text>
</comment>
<dbReference type="EMBL" id="PVNP01000053">
    <property type="protein sequence ID" value="PRO74254.1"/>
    <property type="molecule type" value="Genomic_DNA"/>
</dbReference>
<sequence>MSRFSQLMQKGQRKVNYRQRQGRLLMTLSDDQHKAIARLIQQWLDDSADQPAASAAKKKPHR</sequence>
<reference evidence="2" key="1">
    <citation type="journal article" date="2020" name="Int. J. Syst. Evol. Microbiol.">
        <title>Alteromonas alba sp. nov., a marine bacterium isolated from the seawater of the West Pacific Ocean.</title>
        <authorList>
            <person name="Sun C."/>
            <person name="Wu Y.-H."/>
            <person name="Xamxidin M."/>
            <person name="Cheng H."/>
            <person name="Xu X.-W."/>
        </authorList>
    </citation>
    <scope>NUCLEOTIDE SEQUENCE [LARGE SCALE GENOMIC DNA]</scope>
    <source>
        <strain evidence="2">190</strain>
    </source>
</reference>
<dbReference type="AlphaFoldDB" id="A0A2S9VCU8"/>
<protein>
    <submittedName>
        <fullName evidence="1">Uncharacterized protein</fullName>
    </submittedName>
</protein>
<gene>
    <name evidence="1" type="ORF">C6Y40_06905</name>
</gene>
<organism evidence="1 2">
    <name type="scientific">Alteromonas alba</name>
    <dbReference type="NCBI Taxonomy" id="2079529"/>
    <lineage>
        <taxon>Bacteria</taxon>
        <taxon>Pseudomonadati</taxon>
        <taxon>Pseudomonadota</taxon>
        <taxon>Gammaproteobacteria</taxon>
        <taxon>Alteromonadales</taxon>
        <taxon>Alteromonadaceae</taxon>
        <taxon>Alteromonas/Salinimonas group</taxon>
        <taxon>Alteromonas</taxon>
    </lineage>
</organism>
<evidence type="ECO:0000313" key="2">
    <source>
        <dbReference type="Proteomes" id="UP000238949"/>
    </source>
</evidence>
<evidence type="ECO:0000313" key="1">
    <source>
        <dbReference type="EMBL" id="PRO74254.1"/>
    </source>
</evidence>
<dbReference type="Proteomes" id="UP000238949">
    <property type="component" value="Unassembled WGS sequence"/>
</dbReference>
<keyword evidence="2" id="KW-1185">Reference proteome</keyword>
<dbReference type="OrthoDB" id="6388181at2"/>